<dbReference type="AlphaFoldDB" id="A0A8W7PRY3"/>
<sequence>MLLYAAGDVLIVINEQLYLNMATSIRPEYRELLSELCTEQILMLIRPVDVNMRKKQRKVRSEIQDLKVKLNEAQISCKARRLGWMRFCRLQYICSATSEERFTGECVSGAYRESDTGDDDDNDDHHHLQQHPCRMVVGKRCVLV</sequence>
<proteinExistence type="predicted"/>
<evidence type="ECO:0000313" key="1">
    <source>
        <dbReference type="EnsemblMetazoa" id="ACOM036617-PA.1"/>
    </source>
</evidence>
<name>A0A8W7PRY3_ANOCL</name>
<dbReference type="Proteomes" id="UP000075882">
    <property type="component" value="Unassembled WGS sequence"/>
</dbReference>
<accession>A0A8W7PRY3</accession>
<dbReference type="EnsemblMetazoa" id="ACOM036617-RA">
    <property type="protein sequence ID" value="ACOM036617-PA.1"/>
    <property type="gene ID" value="ACOM036617"/>
</dbReference>
<organism evidence="1">
    <name type="scientific">Anopheles coluzzii</name>
    <name type="common">African malaria mosquito</name>
    <dbReference type="NCBI Taxonomy" id="1518534"/>
    <lineage>
        <taxon>Eukaryota</taxon>
        <taxon>Metazoa</taxon>
        <taxon>Ecdysozoa</taxon>
        <taxon>Arthropoda</taxon>
        <taxon>Hexapoda</taxon>
        <taxon>Insecta</taxon>
        <taxon>Pterygota</taxon>
        <taxon>Neoptera</taxon>
        <taxon>Endopterygota</taxon>
        <taxon>Diptera</taxon>
        <taxon>Nematocera</taxon>
        <taxon>Culicoidea</taxon>
        <taxon>Culicidae</taxon>
        <taxon>Anophelinae</taxon>
        <taxon>Anopheles</taxon>
    </lineage>
</organism>
<dbReference type="VEuPathDB" id="VectorBase:ACON2_034052"/>
<protein>
    <submittedName>
        <fullName evidence="1">Uncharacterized protein</fullName>
    </submittedName>
</protein>
<reference evidence="1" key="1">
    <citation type="submission" date="2022-08" db="UniProtKB">
        <authorList>
            <consortium name="EnsemblMetazoa"/>
        </authorList>
    </citation>
    <scope>IDENTIFICATION</scope>
</reference>